<name>A0A6C0QYX3_9BACL</name>
<feature type="domain" description="Glyoxalase/fosfomycin resistance/dioxygenase" evidence="1">
    <location>
        <begin position="10"/>
        <end position="56"/>
    </location>
</feature>
<organism evidence="2 3">
    <name type="scientific">Paenibacillus larvae subsp. larvae</name>
    <dbReference type="NCBI Taxonomy" id="147375"/>
    <lineage>
        <taxon>Bacteria</taxon>
        <taxon>Bacillati</taxon>
        <taxon>Bacillota</taxon>
        <taxon>Bacilli</taxon>
        <taxon>Bacillales</taxon>
        <taxon>Paenibacillaceae</taxon>
        <taxon>Paenibacillus</taxon>
    </lineage>
</organism>
<dbReference type="InterPro" id="IPR004360">
    <property type="entry name" value="Glyas_Fos-R_dOase_dom"/>
</dbReference>
<dbReference type="Pfam" id="PF00903">
    <property type="entry name" value="Glyoxalase"/>
    <property type="match status" value="1"/>
</dbReference>
<protein>
    <recommendedName>
        <fullName evidence="1">Glyoxalase/fosfomycin resistance/dioxygenase domain-containing protein</fullName>
    </recommendedName>
</protein>
<proteinExistence type="predicted"/>
<dbReference type="Gene3D" id="3.10.180.10">
    <property type="entry name" value="2,3-Dihydroxybiphenyl 1,2-Dioxygenase, domain 1"/>
    <property type="match status" value="1"/>
</dbReference>
<dbReference type="Proteomes" id="UP000464330">
    <property type="component" value="Chromosome"/>
</dbReference>
<dbReference type="SUPFAM" id="SSF54593">
    <property type="entry name" value="Glyoxalase/Bleomycin resistance protein/Dihydroxybiphenyl dioxygenase"/>
    <property type="match status" value="1"/>
</dbReference>
<dbReference type="InterPro" id="IPR029068">
    <property type="entry name" value="Glyas_Bleomycin-R_OHBP_Dase"/>
</dbReference>
<sequence length="70" mass="8290">MIKGLYEAYLPVRDIERSIEFYNKLGLELAYKNELVTFFWLEKGKIWLGLWPCEQVNIPCPASIRHVAFQ</sequence>
<gene>
    <name evidence="2" type="ORF">ERICV_04629</name>
</gene>
<dbReference type="RefSeq" id="WP_024093148.1">
    <property type="nucleotide sequence ID" value="NZ_CP019651.1"/>
</dbReference>
<dbReference type="AlphaFoldDB" id="A0A6C0QYX3"/>
<evidence type="ECO:0000313" key="2">
    <source>
        <dbReference type="EMBL" id="QHZ53667.1"/>
    </source>
</evidence>
<dbReference type="EMBL" id="CP019717">
    <property type="protein sequence ID" value="QHZ53667.1"/>
    <property type="molecule type" value="Genomic_DNA"/>
</dbReference>
<accession>A0A6C0QYX3</accession>
<evidence type="ECO:0000259" key="1">
    <source>
        <dbReference type="Pfam" id="PF00903"/>
    </source>
</evidence>
<reference evidence="2 3" key="1">
    <citation type="journal article" date="2020" name="Int. J. Med. Microbiol.">
        <title>Discovery of Paenibacillus larvae ERIC V: Phenotypic and genomic comparison to genotypes ERIC I-IV reveal different inventories of virulence factors which correlate with epidemiological prevalences of American Foulbrood.</title>
        <authorList>
            <person name="Beims H."/>
            <person name="Bunk B."/>
            <person name="Erler S."/>
            <person name="Mohr K.I."/>
            <person name="Sproer C."/>
            <person name="Pradella S."/>
            <person name="Gunther G."/>
            <person name="Rohde M."/>
            <person name="von der Ohe W."/>
            <person name="Steinert M."/>
        </authorList>
    </citation>
    <scope>NUCLEOTIDE SEQUENCE [LARGE SCALE GENOMIC DNA]</scope>
    <source>
        <strain evidence="2">Eric_V</strain>
    </source>
</reference>
<evidence type="ECO:0000313" key="3">
    <source>
        <dbReference type="Proteomes" id="UP000464330"/>
    </source>
</evidence>
<dbReference type="CDD" id="cd06587">
    <property type="entry name" value="VOC"/>
    <property type="match status" value="1"/>
</dbReference>